<accession>A0AAE0A3S6</accession>
<dbReference type="EMBL" id="JANJYJ010000007">
    <property type="protein sequence ID" value="KAK3199501.1"/>
    <property type="molecule type" value="Genomic_DNA"/>
</dbReference>
<dbReference type="AlphaFoldDB" id="A0AAE0A3S6"/>
<comment type="caution">
    <text evidence="3">The sequence shown here is derived from an EMBL/GenBank/DDBJ whole genome shotgun (WGS) entry which is preliminary data.</text>
</comment>
<organism evidence="3 4">
    <name type="scientific">Dipteronia sinensis</name>
    <dbReference type="NCBI Taxonomy" id="43782"/>
    <lineage>
        <taxon>Eukaryota</taxon>
        <taxon>Viridiplantae</taxon>
        <taxon>Streptophyta</taxon>
        <taxon>Embryophyta</taxon>
        <taxon>Tracheophyta</taxon>
        <taxon>Spermatophyta</taxon>
        <taxon>Magnoliopsida</taxon>
        <taxon>eudicotyledons</taxon>
        <taxon>Gunneridae</taxon>
        <taxon>Pentapetalae</taxon>
        <taxon>rosids</taxon>
        <taxon>malvids</taxon>
        <taxon>Sapindales</taxon>
        <taxon>Sapindaceae</taxon>
        <taxon>Hippocastanoideae</taxon>
        <taxon>Acereae</taxon>
        <taxon>Dipteronia</taxon>
    </lineage>
</organism>
<proteinExistence type="predicted"/>
<evidence type="ECO:0000313" key="3">
    <source>
        <dbReference type="EMBL" id="KAK3199501.1"/>
    </source>
</evidence>
<feature type="transmembrane region" description="Helical" evidence="2">
    <location>
        <begin position="41"/>
        <end position="69"/>
    </location>
</feature>
<keyword evidence="4" id="KW-1185">Reference proteome</keyword>
<evidence type="ECO:0000256" key="1">
    <source>
        <dbReference type="SAM" id="MobiDB-lite"/>
    </source>
</evidence>
<keyword evidence="2" id="KW-0472">Membrane</keyword>
<dbReference type="Proteomes" id="UP001281410">
    <property type="component" value="Unassembled WGS sequence"/>
</dbReference>
<protein>
    <submittedName>
        <fullName evidence="3">Uncharacterized protein</fullName>
    </submittedName>
</protein>
<gene>
    <name evidence="3" type="ORF">Dsin_022916</name>
</gene>
<keyword evidence="2" id="KW-0812">Transmembrane</keyword>
<keyword evidence="2" id="KW-1133">Transmembrane helix</keyword>
<evidence type="ECO:0000313" key="4">
    <source>
        <dbReference type="Proteomes" id="UP001281410"/>
    </source>
</evidence>
<reference evidence="3" key="1">
    <citation type="journal article" date="2023" name="Plant J.">
        <title>Genome sequences and population genomics provide insights into the demographic history, inbreeding, and mutation load of two 'living fossil' tree species of Dipteronia.</title>
        <authorList>
            <person name="Feng Y."/>
            <person name="Comes H.P."/>
            <person name="Chen J."/>
            <person name="Zhu S."/>
            <person name="Lu R."/>
            <person name="Zhang X."/>
            <person name="Li P."/>
            <person name="Qiu J."/>
            <person name="Olsen K.M."/>
            <person name="Qiu Y."/>
        </authorList>
    </citation>
    <scope>NUCLEOTIDE SEQUENCE</scope>
    <source>
        <strain evidence="3">NBL</strain>
    </source>
</reference>
<sequence length="128" mass="13593">MGFSQKGDIVDWGDTVSLSAAACCCASGDGALPLVVCSLSFAGLVFCCSSLVSRVAYIFFCVFLMLLVVTELMEGNLSQGGLIPGRASFDDEDPRFTEEGGEGHNDANKGKKGLKWTDKMVRLSSSLH</sequence>
<evidence type="ECO:0000256" key="2">
    <source>
        <dbReference type="SAM" id="Phobius"/>
    </source>
</evidence>
<name>A0AAE0A3S6_9ROSI</name>
<feature type="region of interest" description="Disordered" evidence="1">
    <location>
        <begin position="88"/>
        <end position="112"/>
    </location>
</feature>
<feature type="compositionally biased region" description="Basic and acidic residues" evidence="1">
    <location>
        <begin position="94"/>
        <end position="112"/>
    </location>
</feature>